<accession>A0AAD8AM29</accession>
<proteinExistence type="predicted"/>
<feature type="region of interest" description="Disordered" evidence="3">
    <location>
        <begin position="305"/>
        <end position="325"/>
    </location>
</feature>
<sequence length="922" mass="102648">VTFLHGISGFTRRLVLQLLLENEKLFVFVKSNFPLQKSSLAITSNAPYQPRYGVGHQHQLLYLSTQTTCGDILKHVSEILWKKIYMRRGDSKVTENVASLNGNKESRKELWEIGLGLVDQLSVAAGVTAKDKRVKDAKMLLHHNSDTKFISYLFQNNIFLNIFLLASLNCFVNGILQHSACPGISLPSQMTLSQLLTLIQEQGESLSTPCITLTLTQQAKSIPNKETKDGTSKSESEQLLSYPGLPTPLQVFTQQGGLALLAQHLPLVYPETLRYSMPDKVSTPDALDAEWVKVDASDHIYEDLEDSLPAGSSSPGAGGNQTNALPPPYVPPHSLAAFGLFLRLPGYAEVLLRDKKKAQCLLRLVLGVTDDGEGGDIFSSPVAGSLHTLPFQVLRQLFDSTPLTTDDGVLLRRTTIDIGAVHLLLGCLSVFTHQSQEINLPGVQHENLVIAATKATAVCQDSRGKSDDKSHLYWAKGTGFGTGSTVQSWNVEQALLRQRSEEEHVTVLLQVLSSYINPGGSIPPNFFAEEDDDESESESGSEQSQLPLLFHDLLQQSCLLPAVSSYLRNDSVLDMARHIPLYRAVLQLLRAMALSPQLVSLLLPQDRRQRISHCDELSVVCLLTKMKNCVDTYASRLKINKSKGNGKSRLPTKYQDELEQDEGLALLIPDIQETANLVQVEDEVEAPTGKDSTISGNLEFPMRRSLEERYLEVMKQLQFDTYEMITECSEGGYQFVVSYHFESNMRAAGERSHPSRVKRLAQETVTLSTSLPLSYSSSVFVRCDTDRLDIMKMYGQLLYVWCTSLHADGLKKGNLCPCCWPWICVPKNLIFSHITAVSELISIISSLSSTGVMSSFEIHEFILFFLLAFLTAKEFRQSELWLRMNTTVRKKKTAKKLHNTGRREAADDGDKLRNCSLEEKDM</sequence>
<dbReference type="PANTHER" id="PTHR46116">
    <property type="entry name" value="(E3-INDEPENDENT) E2 UBIQUITIN-CONJUGATING ENZYME"/>
    <property type="match status" value="1"/>
</dbReference>
<reference evidence="4" key="2">
    <citation type="submission" date="2023-05" db="EMBL/GenBank/DDBJ databases">
        <authorList>
            <person name="Fouks B."/>
        </authorList>
    </citation>
    <scope>NUCLEOTIDE SEQUENCE</scope>
    <source>
        <strain evidence="4">Stay&amp;Tobe</strain>
        <tissue evidence="4">Testes</tissue>
    </source>
</reference>
<evidence type="ECO:0000256" key="2">
    <source>
        <dbReference type="ARBA" id="ARBA00022786"/>
    </source>
</evidence>
<name>A0AAD8AM29_DIPPU</name>
<dbReference type="EMBL" id="JASPKZ010000445">
    <property type="protein sequence ID" value="KAJ9600173.1"/>
    <property type="molecule type" value="Genomic_DNA"/>
</dbReference>
<feature type="non-terminal residue" evidence="4">
    <location>
        <position position="922"/>
    </location>
</feature>
<dbReference type="InterPro" id="IPR016135">
    <property type="entry name" value="UBQ-conjugating_enzyme/RWD"/>
</dbReference>
<feature type="non-terminal residue" evidence="4">
    <location>
        <position position="1"/>
    </location>
</feature>
<dbReference type="GO" id="GO:0004869">
    <property type="term" value="F:cysteine-type endopeptidase inhibitor activity"/>
    <property type="evidence" value="ECO:0007669"/>
    <property type="project" value="TreeGrafter"/>
</dbReference>
<evidence type="ECO:0000313" key="4">
    <source>
        <dbReference type="EMBL" id="KAJ9600173.1"/>
    </source>
</evidence>
<dbReference type="AlphaFoldDB" id="A0AAD8AM29"/>
<organism evidence="4 5">
    <name type="scientific">Diploptera punctata</name>
    <name type="common">Pacific beetle cockroach</name>
    <dbReference type="NCBI Taxonomy" id="6984"/>
    <lineage>
        <taxon>Eukaryota</taxon>
        <taxon>Metazoa</taxon>
        <taxon>Ecdysozoa</taxon>
        <taxon>Arthropoda</taxon>
        <taxon>Hexapoda</taxon>
        <taxon>Insecta</taxon>
        <taxon>Pterygota</taxon>
        <taxon>Neoptera</taxon>
        <taxon>Polyneoptera</taxon>
        <taxon>Dictyoptera</taxon>
        <taxon>Blattodea</taxon>
        <taxon>Blaberoidea</taxon>
        <taxon>Blaberidae</taxon>
        <taxon>Diplopterinae</taxon>
        <taxon>Diploptera</taxon>
    </lineage>
</organism>
<reference evidence="4" key="1">
    <citation type="journal article" date="2023" name="IScience">
        <title>Live-bearing cockroach genome reveals convergent evolutionary mechanisms linked to viviparity in insects and beyond.</title>
        <authorList>
            <person name="Fouks B."/>
            <person name="Harrison M.C."/>
            <person name="Mikhailova A.A."/>
            <person name="Marchal E."/>
            <person name="English S."/>
            <person name="Carruthers M."/>
            <person name="Jennings E.C."/>
            <person name="Chiamaka E.L."/>
            <person name="Frigard R.A."/>
            <person name="Pippel M."/>
            <person name="Attardo G.M."/>
            <person name="Benoit J.B."/>
            <person name="Bornberg-Bauer E."/>
            <person name="Tobe S.S."/>
        </authorList>
    </citation>
    <scope>NUCLEOTIDE SEQUENCE</scope>
    <source>
        <strain evidence="4">Stay&amp;Tobe</strain>
    </source>
</reference>
<dbReference type="Proteomes" id="UP001233999">
    <property type="component" value="Unassembled WGS sequence"/>
</dbReference>
<gene>
    <name evidence="4" type="ORF">L9F63_009507</name>
</gene>
<comment type="caution">
    <text evidence="4">The sequence shown here is derived from an EMBL/GenBank/DDBJ whole genome shotgun (WGS) entry which is preliminary data.</text>
</comment>
<dbReference type="GO" id="GO:0005634">
    <property type="term" value="C:nucleus"/>
    <property type="evidence" value="ECO:0007669"/>
    <property type="project" value="TreeGrafter"/>
</dbReference>
<dbReference type="GO" id="GO:0043066">
    <property type="term" value="P:negative regulation of apoptotic process"/>
    <property type="evidence" value="ECO:0007669"/>
    <property type="project" value="TreeGrafter"/>
</dbReference>
<protein>
    <submittedName>
        <fullName evidence="4">Uncharacterized protein</fullName>
    </submittedName>
</protein>
<dbReference type="PANTHER" id="PTHR46116:SF39">
    <property type="entry name" value="BACULOVIRAL IAP REPEAT-CONTAINING PROTEIN 6"/>
    <property type="match status" value="1"/>
</dbReference>
<dbReference type="Gene3D" id="3.10.110.10">
    <property type="entry name" value="Ubiquitin Conjugating Enzyme"/>
    <property type="match status" value="1"/>
</dbReference>
<evidence type="ECO:0000313" key="5">
    <source>
        <dbReference type="Proteomes" id="UP001233999"/>
    </source>
</evidence>
<evidence type="ECO:0000256" key="3">
    <source>
        <dbReference type="SAM" id="MobiDB-lite"/>
    </source>
</evidence>
<keyword evidence="2" id="KW-0833">Ubl conjugation pathway</keyword>
<keyword evidence="5" id="KW-1185">Reference proteome</keyword>
<keyword evidence="1" id="KW-0808">Transferase</keyword>
<evidence type="ECO:0000256" key="1">
    <source>
        <dbReference type="ARBA" id="ARBA00022679"/>
    </source>
</evidence>
<dbReference type="GO" id="GO:0016740">
    <property type="term" value="F:transferase activity"/>
    <property type="evidence" value="ECO:0007669"/>
    <property type="project" value="UniProtKB-KW"/>
</dbReference>